<evidence type="ECO:0000256" key="2">
    <source>
        <dbReference type="ARBA" id="ARBA00022679"/>
    </source>
</evidence>
<dbReference type="InterPro" id="IPR029063">
    <property type="entry name" value="SAM-dependent_MTases_sf"/>
</dbReference>
<dbReference type="AlphaFoldDB" id="A0AAU7JWD5"/>
<evidence type="ECO:0000259" key="3">
    <source>
        <dbReference type="Pfam" id="PF13649"/>
    </source>
</evidence>
<dbReference type="Gene3D" id="3.40.50.150">
    <property type="entry name" value="Vaccinia Virus protein VP39"/>
    <property type="match status" value="1"/>
</dbReference>
<evidence type="ECO:0000313" key="4">
    <source>
        <dbReference type="EMBL" id="XBO44737.1"/>
    </source>
</evidence>
<dbReference type="EMBL" id="CP157483">
    <property type="protein sequence ID" value="XBO44737.1"/>
    <property type="molecule type" value="Genomic_DNA"/>
</dbReference>
<reference evidence="4" key="1">
    <citation type="submission" date="2024-05" db="EMBL/GenBank/DDBJ databases">
        <authorList>
            <person name="Kim S."/>
            <person name="Heo J."/>
            <person name="Choi H."/>
            <person name="Choi Y."/>
            <person name="Kwon S.-W."/>
            <person name="Kim Y."/>
        </authorList>
    </citation>
    <scope>NUCLEOTIDE SEQUENCE</scope>
    <source>
        <strain evidence="4">KACC 23699</strain>
    </source>
</reference>
<dbReference type="PANTHER" id="PTHR43861:SF1">
    <property type="entry name" value="TRANS-ACONITATE 2-METHYLTRANSFERASE"/>
    <property type="match status" value="1"/>
</dbReference>
<accession>A0AAU7JWD5</accession>
<keyword evidence="1 4" id="KW-0489">Methyltransferase</keyword>
<dbReference type="GO" id="GO:0030798">
    <property type="term" value="F:trans-aconitate 2-methyltransferase activity"/>
    <property type="evidence" value="ECO:0007669"/>
    <property type="project" value="InterPro"/>
</dbReference>
<dbReference type="Pfam" id="PF13649">
    <property type="entry name" value="Methyltransf_25"/>
    <property type="match status" value="1"/>
</dbReference>
<proteinExistence type="predicted"/>
<sequence length="275" mass="30086">MSTHWDPTQYAKFSDHRSRPFRDLLSRVGARAPRLVVDLGCGNGPLTLGLAERWPQARIVGVDHSPQMLDAARELDSAGRVEWVESDLAQWDVASLGAAPDVIVTNATLQWVPGHLDLVRGWVSALAPGGWFAMQVPGNNDAPSHALMRETAAHHPAAERLAPALARLAVHDPARYVVELGALGCEVDGWETTYQHVLDPAGEQANPVLEWVRGTGLRPVLEVLTDEAERDAFLTEYDARLRAAYPRTPVGVVLAFRRVFAVAHRVTVDEQRVGA</sequence>
<organism evidence="4">
    <name type="scientific">Pedococcus sp. KACC 23699</name>
    <dbReference type="NCBI Taxonomy" id="3149228"/>
    <lineage>
        <taxon>Bacteria</taxon>
        <taxon>Bacillati</taxon>
        <taxon>Actinomycetota</taxon>
        <taxon>Actinomycetes</taxon>
        <taxon>Micrococcales</taxon>
        <taxon>Intrasporangiaceae</taxon>
        <taxon>Pedococcus</taxon>
    </lineage>
</organism>
<name>A0AAU7JWD5_9MICO</name>
<dbReference type="InterPro" id="IPR023149">
    <property type="entry name" value="Trans_acon_MeTrfase_C"/>
</dbReference>
<dbReference type="Gene3D" id="1.10.150.290">
    <property type="entry name" value="S-adenosyl-L-methionine-dependent methyltransferases"/>
    <property type="match status" value="1"/>
</dbReference>
<dbReference type="PANTHER" id="PTHR43861">
    <property type="entry name" value="TRANS-ACONITATE 2-METHYLTRANSFERASE-RELATED"/>
    <property type="match status" value="1"/>
</dbReference>
<dbReference type="CDD" id="cd02440">
    <property type="entry name" value="AdoMet_MTases"/>
    <property type="match status" value="1"/>
</dbReference>
<dbReference type="RefSeq" id="WP_406832221.1">
    <property type="nucleotide sequence ID" value="NZ_CP157483.1"/>
</dbReference>
<dbReference type="GO" id="GO:0032259">
    <property type="term" value="P:methylation"/>
    <property type="evidence" value="ECO:0007669"/>
    <property type="project" value="UniProtKB-KW"/>
</dbReference>
<gene>
    <name evidence="4" type="ORF">ABEG17_05175</name>
</gene>
<dbReference type="SUPFAM" id="SSF53335">
    <property type="entry name" value="S-adenosyl-L-methionine-dependent methyltransferases"/>
    <property type="match status" value="1"/>
</dbReference>
<dbReference type="InterPro" id="IPR041698">
    <property type="entry name" value="Methyltransf_25"/>
</dbReference>
<protein>
    <submittedName>
        <fullName evidence="4">Methyltransferase domain-containing protein</fullName>
    </submittedName>
</protein>
<evidence type="ECO:0000256" key="1">
    <source>
        <dbReference type="ARBA" id="ARBA00022603"/>
    </source>
</evidence>
<feature type="domain" description="Methyltransferase" evidence="3">
    <location>
        <begin position="36"/>
        <end position="130"/>
    </location>
</feature>
<keyword evidence="2" id="KW-0808">Transferase</keyword>